<keyword evidence="1" id="KW-0472">Membrane</keyword>
<organism evidence="2 3">
    <name type="scientific">Cuscuta campestris</name>
    <dbReference type="NCBI Taxonomy" id="132261"/>
    <lineage>
        <taxon>Eukaryota</taxon>
        <taxon>Viridiplantae</taxon>
        <taxon>Streptophyta</taxon>
        <taxon>Embryophyta</taxon>
        <taxon>Tracheophyta</taxon>
        <taxon>Spermatophyta</taxon>
        <taxon>Magnoliopsida</taxon>
        <taxon>eudicotyledons</taxon>
        <taxon>Gunneridae</taxon>
        <taxon>Pentapetalae</taxon>
        <taxon>asterids</taxon>
        <taxon>lamiids</taxon>
        <taxon>Solanales</taxon>
        <taxon>Convolvulaceae</taxon>
        <taxon>Cuscuteae</taxon>
        <taxon>Cuscuta</taxon>
        <taxon>Cuscuta subgen. Grammica</taxon>
        <taxon>Cuscuta sect. Cleistogrammica</taxon>
    </lineage>
</organism>
<keyword evidence="1" id="KW-0812">Transmembrane</keyword>
<evidence type="ECO:0000313" key="3">
    <source>
        <dbReference type="Proteomes" id="UP000595140"/>
    </source>
</evidence>
<evidence type="ECO:0000256" key="1">
    <source>
        <dbReference type="SAM" id="Phobius"/>
    </source>
</evidence>
<keyword evidence="1" id="KW-1133">Transmembrane helix</keyword>
<sequence length="100" mass="11025">MSDGNSVDSRSFVEHETSSDRLTSIVLIGVIAAIIFWFVWYLLLHCRRTRCKTVVDVTARQRSSALVAGLQRCTFDPAAGDVTDSCVVCLEVCEPSEELA</sequence>
<protein>
    <submittedName>
        <fullName evidence="2">Uncharacterized protein</fullName>
    </submittedName>
</protein>
<proteinExistence type="predicted"/>
<dbReference type="Proteomes" id="UP000595140">
    <property type="component" value="Unassembled WGS sequence"/>
</dbReference>
<feature type="transmembrane region" description="Helical" evidence="1">
    <location>
        <begin position="22"/>
        <end position="43"/>
    </location>
</feature>
<gene>
    <name evidence="2" type="ORF">CCAM_LOCUS36610</name>
</gene>
<accession>A0A484N4B5</accession>
<dbReference type="EMBL" id="OOIL02005488">
    <property type="protein sequence ID" value="VFQ94834.1"/>
    <property type="molecule type" value="Genomic_DNA"/>
</dbReference>
<reference evidence="2 3" key="1">
    <citation type="submission" date="2018-04" db="EMBL/GenBank/DDBJ databases">
        <authorList>
            <person name="Vogel A."/>
        </authorList>
    </citation>
    <scope>NUCLEOTIDE SEQUENCE [LARGE SCALE GENOMIC DNA]</scope>
</reference>
<dbReference type="AlphaFoldDB" id="A0A484N4B5"/>
<evidence type="ECO:0000313" key="2">
    <source>
        <dbReference type="EMBL" id="VFQ94834.1"/>
    </source>
</evidence>
<keyword evidence="3" id="KW-1185">Reference proteome</keyword>
<name>A0A484N4B5_9ASTE</name>